<comment type="caution">
    <text evidence="1">The sequence shown here is derived from an EMBL/GenBank/DDBJ whole genome shotgun (WGS) entry which is preliminary data.</text>
</comment>
<sequence length="252" mass="27592">MPTVESVNQLEKAKACVEFALRKLEDVWNVEAALLSGATSLSEASVVMESVKSMLRKIQVVLLEAAPTPALCWKDDDDDDDQQGVGAGVMKWITAVVDVCICIETVVTNFSNEVVRIIPISSLPIAVQRISSKPVDLFALNRLAIEMKKIQSQLDNVTNNDPLMHLTIHNHADATLQAFWQRAPPSPLLNVDEMELVGYEALQKSIIDKLLDPTIPQCLQVAILGPEAAGKTTLAQKIYQRSVPCSLYGTTN</sequence>
<evidence type="ECO:0000313" key="2">
    <source>
        <dbReference type="Proteomes" id="UP000623129"/>
    </source>
</evidence>
<keyword evidence="2" id="KW-1185">Reference proteome</keyword>
<organism evidence="1 2">
    <name type="scientific">Carex littledalei</name>
    <dbReference type="NCBI Taxonomy" id="544730"/>
    <lineage>
        <taxon>Eukaryota</taxon>
        <taxon>Viridiplantae</taxon>
        <taxon>Streptophyta</taxon>
        <taxon>Embryophyta</taxon>
        <taxon>Tracheophyta</taxon>
        <taxon>Spermatophyta</taxon>
        <taxon>Magnoliopsida</taxon>
        <taxon>Liliopsida</taxon>
        <taxon>Poales</taxon>
        <taxon>Cyperaceae</taxon>
        <taxon>Cyperoideae</taxon>
        <taxon>Cariceae</taxon>
        <taxon>Carex</taxon>
        <taxon>Carex subgen. Euthyceras</taxon>
    </lineage>
</organism>
<gene>
    <name evidence="1" type="ORF">FCM35_KLT17034</name>
</gene>
<dbReference type="OrthoDB" id="591416at2759"/>
<dbReference type="EMBL" id="SWLB01000005">
    <property type="protein sequence ID" value="KAF3338197.1"/>
    <property type="molecule type" value="Genomic_DNA"/>
</dbReference>
<dbReference type="AlphaFoldDB" id="A0A833RFP8"/>
<dbReference type="InterPro" id="IPR027417">
    <property type="entry name" value="P-loop_NTPase"/>
</dbReference>
<proteinExistence type="predicted"/>
<evidence type="ECO:0000313" key="1">
    <source>
        <dbReference type="EMBL" id="KAF3338197.1"/>
    </source>
</evidence>
<dbReference type="SUPFAM" id="SSF52540">
    <property type="entry name" value="P-loop containing nucleoside triphosphate hydrolases"/>
    <property type="match status" value="1"/>
</dbReference>
<reference evidence="1" key="1">
    <citation type="submission" date="2020-01" db="EMBL/GenBank/DDBJ databases">
        <title>Genome sequence of Kobresia littledalei, the first chromosome-level genome in the family Cyperaceae.</title>
        <authorList>
            <person name="Qu G."/>
        </authorList>
    </citation>
    <scope>NUCLEOTIDE SEQUENCE</scope>
    <source>
        <strain evidence="1">C.B.Clarke</strain>
        <tissue evidence="1">Leaf</tissue>
    </source>
</reference>
<dbReference type="PANTHER" id="PTHR19338">
    <property type="entry name" value="TRANSLOCASE OF INNER MITOCHONDRIAL MEMBRANE 13 HOMOLOG"/>
    <property type="match status" value="1"/>
</dbReference>
<protein>
    <submittedName>
        <fullName evidence="1">Uncharacterized protein</fullName>
    </submittedName>
</protein>
<dbReference type="PANTHER" id="PTHR19338:SF0">
    <property type="entry name" value="MITOCHONDRIAL IMPORT INNER MEMBRANE TRANSLOCASE SUBUNIT TIM13"/>
    <property type="match status" value="1"/>
</dbReference>
<accession>A0A833RFP8</accession>
<dbReference type="Proteomes" id="UP000623129">
    <property type="component" value="Unassembled WGS sequence"/>
</dbReference>
<name>A0A833RFP8_9POAL</name>